<dbReference type="KEGG" id="orp:MOP44_09565"/>
<evidence type="ECO:0000256" key="2">
    <source>
        <dbReference type="SAM" id="Phobius"/>
    </source>
</evidence>
<feature type="compositionally biased region" description="Basic and acidic residues" evidence="1">
    <location>
        <begin position="57"/>
        <end position="68"/>
    </location>
</feature>
<feature type="transmembrane region" description="Helical" evidence="2">
    <location>
        <begin position="6"/>
        <end position="25"/>
    </location>
</feature>
<keyword evidence="2" id="KW-0812">Transmembrane</keyword>
<keyword evidence="2" id="KW-0472">Membrane</keyword>
<name>A0A9J7BXZ4_9BACT</name>
<dbReference type="EMBL" id="CP093313">
    <property type="protein sequence ID" value="UWZ86173.1"/>
    <property type="molecule type" value="Genomic_DNA"/>
</dbReference>
<keyword evidence="4" id="KW-1185">Reference proteome</keyword>
<proteinExistence type="predicted"/>
<dbReference type="AlphaFoldDB" id="A0A9J7BXZ4"/>
<sequence length="68" mass="7588">MTGLVVIFVVVFVLVLAGMCALLVMRMLGPLQLRDSPPFPHRTRHHHARPTSPAADQRVEPEHLAEKP</sequence>
<gene>
    <name evidence="3" type="ORF">MOP44_09565</name>
</gene>
<dbReference type="Proteomes" id="UP001059380">
    <property type="component" value="Chromosome"/>
</dbReference>
<protein>
    <submittedName>
        <fullName evidence="3">Uncharacterized protein</fullName>
    </submittedName>
</protein>
<reference evidence="3" key="1">
    <citation type="submission" date="2021-04" db="EMBL/GenBank/DDBJ databases">
        <title>Phylogenetic analysis of Acidobacteriaceae.</title>
        <authorList>
            <person name="Qiu L."/>
            <person name="Zhang Q."/>
        </authorList>
    </citation>
    <scope>NUCLEOTIDE SEQUENCE</scope>
    <source>
        <strain evidence="3">DSM 25168</strain>
    </source>
</reference>
<accession>A0A9J7BXZ4</accession>
<keyword evidence="2" id="KW-1133">Transmembrane helix</keyword>
<evidence type="ECO:0000313" key="4">
    <source>
        <dbReference type="Proteomes" id="UP001059380"/>
    </source>
</evidence>
<evidence type="ECO:0000313" key="3">
    <source>
        <dbReference type="EMBL" id="UWZ86173.1"/>
    </source>
</evidence>
<evidence type="ECO:0000256" key="1">
    <source>
        <dbReference type="SAM" id="MobiDB-lite"/>
    </source>
</evidence>
<feature type="region of interest" description="Disordered" evidence="1">
    <location>
        <begin position="35"/>
        <end position="68"/>
    </location>
</feature>
<organism evidence="3 4">
    <name type="scientific">Occallatibacter riparius</name>
    <dbReference type="NCBI Taxonomy" id="1002689"/>
    <lineage>
        <taxon>Bacteria</taxon>
        <taxon>Pseudomonadati</taxon>
        <taxon>Acidobacteriota</taxon>
        <taxon>Terriglobia</taxon>
        <taxon>Terriglobales</taxon>
        <taxon>Acidobacteriaceae</taxon>
        <taxon>Occallatibacter</taxon>
    </lineage>
</organism>
<dbReference type="RefSeq" id="WP_260795817.1">
    <property type="nucleotide sequence ID" value="NZ_CP093313.1"/>
</dbReference>